<evidence type="ECO:0000256" key="10">
    <source>
        <dbReference type="ARBA" id="ARBA00022857"/>
    </source>
</evidence>
<keyword evidence="10" id="KW-0521">NADP</keyword>
<proteinExistence type="inferred from homology"/>
<feature type="compositionally biased region" description="Polar residues" evidence="18">
    <location>
        <begin position="2613"/>
        <end position="2622"/>
    </location>
</feature>
<dbReference type="SMART" id="SM00132">
    <property type="entry name" value="LIM"/>
    <property type="match status" value="1"/>
</dbReference>
<feature type="region of interest" description="Disordered" evidence="18">
    <location>
        <begin position="3038"/>
        <end position="3084"/>
    </location>
</feature>
<feature type="compositionally biased region" description="Pro residues" evidence="18">
    <location>
        <begin position="1650"/>
        <end position="1667"/>
    </location>
</feature>
<evidence type="ECO:0000256" key="12">
    <source>
        <dbReference type="ARBA" id="ARBA00023033"/>
    </source>
</evidence>
<keyword evidence="6" id="KW-0285">Flavoprotein</keyword>
<keyword evidence="14" id="KW-0009">Actin-binding</keyword>
<gene>
    <name evidence="22" type="primary">106080531</name>
</gene>
<feature type="region of interest" description="Disordered" evidence="18">
    <location>
        <begin position="2712"/>
        <end position="2816"/>
    </location>
</feature>
<feature type="compositionally biased region" description="Polar residues" evidence="18">
    <location>
        <begin position="2008"/>
        <end position="2021"/>
    </location>
</feature>
<keyword evidence="8" id="KW-0274">FAD</keyword>
<dbReference type="Gene3D" id="3.50.50.60">
    <property type="entry name" value="FAD/NAD(P)-binding domain"/>
    <property type="match status" value="1"/>
</dbReference>
<feature type="compositionally biased region" description="Acidic residues" evidence="18">
    <location>
        <begin position="1030"/>
        <end position="1053"/>
    </location>
</feature>
<feature type="region of interest" description="Disordered" evidence="18">
    <location>
        <begin position="2829"/>
        <end position="2880"/>
    </location>
</feature>
<dbReference type="FunFam" id="3.50.50.60:FF:000004">
    <property type="entry name" value="protein-methionine sulfoxide oxidase MICAL2 isoform X1"/>
    <property type="match status" value="1"/>
</dbReference>
<comment type="similarity">
    <text evidence="3">Belongs to the Mical family.</text>
</comment>
<feature type="compositionally biased region" description="Low complexity" evidence="18">
    <location>
        <begin position="1985"/>
        <end position="2006"/>
    </location>
</feature>
<dbReference type="CDD" id="cd09439">
    <property type="entry name" value="LIM_Mical"/>
    <property type="match status" value="1"/>
</dbReference>
<dbReference type="InterPro" id="IPR036872">
    <property type="entry name" value="CH_dom_sf"/>
</dbReference>
<evidence type="ECO:0000256" key="6">
    <source>
        <dbReference type="ARBA" id="ARBA00022630"/>
    </source>
</evidence>
<feature type="region of interest" description="Disordered" evidence="18">
    <location>
        <begin position="2482"/>
        <end position="2509"/>
    </location>
</feature>
<feature type="compositionally biased region" description="Low complexity" evidence="18">
    <location>
        <begin position="757"/>
        <end position="769"/>
    </location>
</feature>
<feature type="region of interest" description="Disordered" evidence="18">
    <location>
        <begin position="1949"/>
        <end position="2090"/>
    </location>
</feature>
<feature type="compositionally biased region" description="Basic and acidic residues" evidence="18">
    <location>
        <begin position="959"/>
        <end position="970"/>
    </location>
</feature>
<dbReference type="InterPro" id="IPR057494">
    <property type="entry name" value="Rossman_Mical"/>
</dbReference>
<dbReference type="Pfam" id="PF12130">
    <property type="entry name" value="bMERB_dom"/>
    <property type="match status" value="1"/>
</dbReference>
<dbReference type="GO" id="GO:0005737">
    <property type="term" value="C:cytoplasm"/>
    <property type="evidence" value="ECO:0007669"/>
    <property type="project" value="UniProtKB-SubCell"/>
</dbReference>
<feature type="compositionally biased region" description="Low complexity" evidence="18">
    <location>
        <begin position="2392"/>
        <end position="2403"/>
    </location>
</feature>
<evidence type="ECO:0000256" key="4">
    <source>
        <dbReference type="ARBA" id="ARBA00012709"/>
    </source>
</evidence>
<reference evidence="22" key="1">
    <citation type="submission" date="2020-05" db="UniProtKB">
        <authorList>
            <consortium name="EnsemblMetazoa"/>
        </authorList>
    </citation>
    <scope>IDENTIFICATION</scope>
    <source>
        <strain evidence="22">USDA</strain>
    </source>
</reference>
<keyword evidence="12" id="KW-0503">Monooxygenase</keyword>
<feature type="compositionally biased region" description="Basic residues" evidence="18">
    <location>
        <begin position="2764"/>
        <end position="2778"/>
    </location>
</feature>
<evidence type="ECO:0000313" key="23">
    <source>
        <dbReference type="Proteomes" id="UP000095300"/>
    </source>
</evidence>
<evidence type="ECO:0000256" key="13">
    <source>
        <dbReference type="ARBA" id="ARBA00023038"/>
    </source>
</evidence>
<dbReference type="InterPro" id="IPR001715">
    <property type="entry name" value="CH_dom"/>
</dbReference>
<dbReference type="InterPro" id="IPR003953">
    <property type="entry name" value="FAD-dep_OxRdtase_2_FAD-bd"/>
</dbReference>
<keyword evidence="17" id="KW-0175">Coiled coil</keyword>
<feature type="compositionally biased region" description="Basic and acidic residues" evidence="18">
    <location>
        <begin position="934"/>
        <end position="947"/>
    </location>
</feature>
<feature type="compositionally biased region" description="Polar residues" evidence="18">
    <location>
        <begin position="2166"/>
        <end position="2182"/>
    </location>
</feature>
<feature type="compositionally biased region" description="Polar residues" evidence="18">
    <location>
        <begin position="2714"/>
        <end position="2749"/>
    </location>
</feature>
<feature type="compositionally biased region" description="Low complexity" evidence="18">
    <location>
        <begin position="2750"/>
        <end position="2763"/>
    </location>
</feature>
<organism evidence="22 23">
    <name type="scientific">Stomoxys calcitrans</name>
    <name type="common">Stable fly</name>
    <name type="synonym">Conops calcitrans</name>
    <dbReference type="NCBI Taxonomy" id="35570"/>
    <lineage>
        <taxon>Eukaryota</taxon>
        <taxon>Metazoa</taxon>
        <taxon>Ecdysozoa</taxon>
        <taxon>Arthropoda</taxon>
        <taxon>Hexapoda</taxon>
        <taxon>Insecta</taxon>
        <taxon>Pterygota</taxon>
        <taxon>Neoptera</taxon>
        <taxon>Endopterygota</taxon>
        <taxon>Diptera</taxon>
        <taxon>Brachycera</taxon>
        <taxon>Muscomorpha</taxon>
        <taxon>Muscoidea</taxon>
        <taxon>Muscidae</taxon>
        <taxon>Stomoxys</taxon>
    </lineage>
</organism>
<feature type="compositionally biased region" description="Basic residues" evidence="18">
    <location>
        <begin position="1782"/>
        <end position="1796"/>
    </location>
</feature>
<dbReference type="Gene3D" id="2.10.110.10">
    <property type="entry name" value="Cysteine Rich Protein"/>
    <property type="match status" value="1"/>
</dbReference>
<feature type="region of interest" description="Disordered" evidence="18">
    <location>
        <begin position="2385"/>
        <end position="2419"/>
    </location>
</feature>
<feature type="compositionally biased region" description="Low complexity" evidence="18">
    <location>
        <begin position="2041"/>
        <end position="2060"/>
    </location>
</feature>
<keyword evidence="5" id="KW-0963">Cytoplasm</keyword>
<evidence type="ECO:0000313" key="22">
    <source>
        <dbReference type="EnsemblMetazoa" id="SCAU010278-PJ"/>
    </source>
</evidence>
<evidence type="ECO:0000259" key="20">
    <source>
        <dbReference type="PROSITE" id="PS50023"/>
    </source>
</evidence>
<feature type="region of interest" description="Disordered" evidence="18">
    <location>
        <begin position="2107"/>
        <end position="2142"/>
    </location>
</feature>
<keyword evidence="7 16" id="KW-0479">Metal-binding</keyword>
<feature type="compositionally biased region" description="Polar residues" evidence="18">
    <location>
        <begin position="2830"/>
        <end position="2842"/>
    </location>
</feature>
<dbReference type="PROSITE" id="PS50021">
    <property type="entry name" value="CH"/>
    <property type="match status" value="1"/>
</dbReference>
<feature type="compositionally biased region" description="Basic and acidic residues" evidence="18">
    <location>
        <begin position="1405"/>
        <end position="1428"/>
    </location>
</feature>
<evidence type="ECO:0000259" key="21">
    <source>
        <dbReference type="PROSITE" id="PS51848"/>
    </source>
</evidence>
<evidence type="ECO:0000256" key="1">
    <source>
        <dbReference type="ARBA" id="ARBA00001974"/>
    </source>
</evidence>
<dbReference type="SUPFAM" id="SSF51905">
    <property type="entry name" value="FAD/NAD(P)-binding domain"/>
    <property type="match status" value="1"/>
</dbReference>
<feature type="region of interest" description="Disordered" evidence="18">
    <location>
        <begin position="2522"/>
        <end position="2643"/>
    </location>
</feature>
<dbReference type="PROSITE" id="PS50023">
    <property type="entry name" value="LIM_DOMAIN_2"/>
    <property type="match status" value="1"/>
</dbReference>
<feature type="region of interest" description="Disordered" evidence="18">
    <location>
        <begin position="1359"/>
        <end position="1478"/>
    </location>
</feature>
<feature type="compositionally biased region" description="Polar residues" evidence="18">
    <location>
        <begin position="1969"/>
        <end position="1984"/>
    </location>
</feature>
<dbReference type="Pfam" id="PF25413">
    <property type="entry name" value="Rossman_Mical"/>
    <property type="match status" value="1"/>
</dbReference>
<evidence type="ECO:0000256" key="14">
    <source>
        <dbReference type="ARBA" id="ARBA00023203"/>
    </source>
</evidence>
<feature type="compositionally biased region" description="Polar residues" evidence="18">
    <location>
        <begin position="2546"/>
        <end position="2561"/>
    </location>
</feature>
<dbReference type="PROSITE" id="PS51848">
    <property type="entry name" value="BMERB"/>
    <property type="match status" value="1"/>
</dbReference>
<feature type="compositionally biased region" description="Basic and acidic residues" evidence="18">
    <location>
        <begin position="1436"/>
        <end position="1477"/>
    </location>
</feature>
<dbReference type="GO" id="GO:0003779">
    <property type="term" value="F:actin binding"/>
    <property type="evidence" value="ECO:0007669"/>
    <property type="project" value="UniProtKB-KW"/>
</dbReference>
<feature type="region of interest" description="Disordered" evidence="18">
    <location>
        <begin position="1781"/>
        <end position="1809"/>
    </location>
</feature>
<feature type="domain" description="LIM zinc-binding" evidence="20">
    <location>
        <begin position="804"/>
        <end position="868"/>
    </location>
</feature>
<accession>A0A1I8PQY1</accession>
<dbReference type="InterPro" id="IPR036188">
    <property type="entry name" value="FAD/NAD-bd_sf"/>
</dbReference>
<feature type="region of interest" description="Disordered" evidence="18">
    <location>
        <begin position="1711"/>
        <end position="1751"/>
    </location>
</feature>
<feature type="compositionally biased region" description="Basic and acidic residues" evidence="18">
    <location>
        <begin position="1054"/>
        <end position="1067"/>
    </location>
</feature>
<feature type="compositionally biased region" description="Polar residues" evidence="18">
    <location>
        <begin position="1359"/>
        <end position="1375"/>
    </location>
</feature>
<feature type="compositionally biased region" description="Basic and acidic residues" evidence="18">
    <location>
        <begin position="916"/>
        <end position="926"/>
    </location>
</feature>
<keyword evidence="11" id="KW-0560">Oxidoreductase</keyword>
<dbReference type="GO" id="GO:0046872">
    <property type="term" value="F:metal ion binding"/>
    <property type="evidence" value="ECO:0007669"/>
    <property type="project" value="UniProtKB-KW"/>
</dbReference>
<feature type="domain" description="Calponin-homology (CH)" evidence="19">
    <location>
        <begin position="571"/>
        <end position="678"/>
    </location>
</feature>
<keyword evidence="23" id="KW-1185">Reference proteome</keyword>
<evidence type="ECO:0000256" key="8">
    <source>
        <dbReference type="ARBA" id="ARBA00022827"/>
    </source>
</evidence>
<name>A0A1I8PQY1_STOCA</name>
<feature type="region of interest" description="Disordered" evidence="18">
    <location>
        <begin position="2155"/>
        <end position="2197"/>
    </location>
</feature>
<evidence type="ECO:0000256" key="9">
    <source>
        <dbReference type="ARBA" id="ARBA00022833"/>
    </source>
</evidence>
<feature type="region of interest" description="Disordered" evidence="18">
    <location>
        <begin position="908"/>
        <end position="1111"/>
    </location>
</feature>
<comment type="cofactor">
    <cofactor evidence="1">
        <name>FAD</name>
        <dbReference type="ChEBI" id="CHEBI:57692"/>
    </cofactor>
</comment>
<dbReference type="GO" id="GO:0120501">
    <property type="term" value="F:F-actin monooxygenase activity"/>
    <property type="evidence" value="ECO:0007669"/>
    <property type="project" value="UniProtKB-EC"/>
</dbReference>
<dbReference type="InterPro" id="IPR050540">
    <property type="entry name" value="F-actin_Monoox_Mical"/>
</dbReference>
<evidence type="ECO:0000256" key="11">
    <source>
        <dbReference type="ARBA" id="ARBA00023002"/>
    </source>
</evidence>
<feature type="compositionally biased region" description="Basic and acidic residues" evidence="18">
    <location>
        <begin position="1382"/>
        <end position="1396"/>
    </location>
</feature>
<dbReference type="EnsemblMetazoa" id="SCAU010278-RJ">
    <property type="protein sequence ID" value="SCAU010278-PJ"/>
    <property type="gene ID" value="SCAU010278"/>
</dbReference>
<evidence type="ECO:0000259" key="19">
    <source>
        <dbReference type="PROSITE" id="PS50021"/>
    </source>
</evidence>
<evidence type="ECO:0000256" key="18">
    <source>
        <dbReference type="SAM" id="MobiDB-lite"/>
    </source>
</evidence>
<feature type="compositionally biased region" description="Low complexity" evidence="18">
    <location>
        <begin position="3053"/>
        <end position="3076"/>
    </location>
</feature>
<feature type="compositionally biased region" description="Polar residues" evidence="18">
    <location>
        <begin position="2630"/>
        <end position="2643"/>
    </location>
</feature>
<dbReference type="EC" id="1.14.13.225" evidence="4"/>
<dbReference type="Pfam" id="PF00890">
    <property type="entry name" value="FAD_binding_2"/>
    <property type="match status" value="1"/>
</dbReference>
<dbReference type="FunFam" id="1.10.418.10:FF:000085">
    <property type="entry name" value="protein-methionine sulfoxide oxidase Mical isoform X3"/>
    <property type="match status" value="1"/>
</dbReference>
<feature type="compositionally biased region" description="Polar residues" evidence="18">
    <location>
        <begin position="2061"/>
        <end position="2074"/>
    </location>
</feature>
<dbReference type="PANTHER" id="PTHR23167:SF54">
    <property type="entry name" value="[F-ACTIN]-MONOOXYGENASE MICAL"/>
    <property type="match status" value="1"/>
</dbReference>
<dbReference type="SMART" id="SM01203">
    <property type="entry name" value="DUF3585"/>
    <property type="match status" value="1"/>
</dbReference>
<feature type="compositionally biased region" description="Low complexity" evidence="18">
    <location>
        <begin position="2800"/>
        <end position="2816"/>
    </location>
</feature>
<comment type="catalytic activity">
    <reaction evidence="15">
        <text>L-methionyl-[F-actin] + NADPH + O2 + H(+) = L-methionyl-(R)-S-oxide-[F-actin] + NADP(+) + H2O</text>
        <dbReference type="Rhea" id="RHEA:51308"/>
        <dbReference type="Rhea" id="RHEA-COMP:12953"/>
        <dbReference type="Rhea" id="RHEA-COMP:12956"/>
        <dbReference type="ChEBI" id="CHEBI:15377"/>
        <dbReference type="ChEBI" id="CHEBI:15378"/>
        <dbReference type="ChEBI" id="CHEBI:15379"/>
        <dbReference type="ChEBI" id="CHEBI:16044"/>
        <dbReference type="ChEBI" id="CHEBI:45764"/>
        <dbReference type="ChEBI" id="CHEBI:57783"/>
        <dbReference type="ChEBI" id="CHEBI:58349"/>
        <dbReference type="EC" id="1.14.13.225"/>
    </reaction>
</comment>
<dbReference type="VEuPathDB" id="VectorBase:SCAU010278"/>
<protein>
    <recommendedName>
        <fullName evidence="4">F-actin monooxygenase</fullName>
        <ecNumber evidence="4">1.14.13.225</ecNumber>
    </recommendedName>
</protein>
<sequence>MDYSGSPDMGLDLCGPGPIYYNCTVKSMSRSAHQRQQQKLQMQQQQLLAQQMADNEAAAAAAEMFDLFCVATTMRQILGLHRQMCDVVGLRPAPLNEFYPKLKTKVRSWKAQALWKKFDARASHRAYAKGNACTGTRVLVIGAGPCGLRTAIEAQLLGAKVVVVEKRDRISRNNVLHLWPFVITDLRNLGAKKFYGKFCAGSIDHISIRQLQCILLKVALLLGVEIHEGVSFDRTIEPSGDGCGWRAQVSPADHAVSHYEFDVLIGADGKRNTLEGFKRKEFRGKLAIAITANFINKKTEAEAKAEEISGVAFIFNQSFFKELYHTTGIDLENIVYYKDETHYFVMTAKKHSLIDKGVIMQDFADPAELLAPINVNTEKLLDYAREAAEFSTKYQMPNLEFAVNHYGKPDVAMFDFTSMFAAESSCRVIVRHGFRLLQCLVGDSLLEPFWPTGSGCARGFLSSMDAAYAIKLWANPANSTLGVMAQRESIYRLLGQTTPENLQRDTGGYTVDPATRYPNLNRTSVNVWQVKHLIDTDDKNILEQTFMDTNALQVTQVDTPVRRKRRSGDTMPLSAVLLRWICAQLHAYDFAKELKEVSDVFTNGKVLCALINRYRPDLVDFNAIKDLGPIEMNDLAFKILDKELHIPRIMSGKDAAQLNTIESKIWLNYLEQICEVFRGEIPHVKHPKIDFSDLREKYRVNYTHAQPDFSKLLQLSSKQKAKSPIEDAVDVPQAAQKRSVLDEEKLKRQRRHEQMLGAGNAATGAGNAAQTDTPRRAKKRRSAEKAANISTKVALAFKKQAASEKCHFCRQTVYLMEKLQTENLVMHRGCLKCHHCHTNLRLGAYAFDRDDPNGRFYCTQHYRLPAKPTRPVVRKPGQRKSAPQTKEDAAAATLGITPAEQTAELVVNSGDESGGDDPRTPEKRGPVDNVSKMDLLERGQTPERIEFENTDAMSDGEPSEEHIIDEHEWSGRNFLPESNNDSESDLSSSDESDTESNSDMYEEANDSPLGVQTLQLASEWIGKQNYSDSDVSDDNYDSSEGLADDGKDDTEGEDFVKAREKRREEVRLPPLPPNLPTDTETEVQSDSESSTSDELEHNSATEISTDSEFDNDELIRSAPKIFIDDTHLRKPTKVQVKSTIIPPSMTQNYNGANTQHKAISGAGGGTYLAKYQTQQQPLMPQFKPLVQVDPSLLTSNRTPLQNPRPGDYLLNKTASTEGIASKKSLELKKRYLLGEPANGNKIQKSGSTSVLDSRIRSFQSNISECQKLLNPSNEISPSMKTFLDRTKLGEKTSQELMRSATNNILNDLKVEITIQKASSTASTDNEKENVFVNSKNELNKCMEYSETVNAVLLDAMSPNKKSPATTPTNNKSNIIETVDLVTPEKEIDRDKSDSNKVIDLTGDSPDQKSNRTILENETKTPDVSKDVKQVIPDILGHIEEHKDTSSSSKEEKSPQQEDNNMEKADAPEKQQDQHDDTEVQDVQIEVPNIAWKAHNSDNLSSSSSHSTCSSHSSSLEDIEHFILESTTSPETHNSAIAMVSTTSTGTGHQVPRVEVHDSSGTLMQIDSLMIIDGKYVGDPEDLKYMEVPEGIIVPAQPALKTTELGDEHEADHEHEPVTATPEPIETTVIEVKGQREVTTAIRQEDDEEPPPLPENGPPLPAKGPPRVNPSMLKFDTRNENKIESLKNLPLIQDTSAVEQTKAVKPISLNLSSAQKPAESSPITSPLIDMDKTPTGDLLSRGSDSETEPTGTAQILTETELSDWTADDCISENFVDMDFVKSSHGKGKSHKKGKRKGNAATGGVSAAGRLPSTNEVMKELAKTAPVAEFEGILKSIDLDDIEFMDTGSDSSGTEPHSATNTALLRNRGYVEFVDQTTPKHLPNAPIKSAQPIVFSSNETYKPIAMKRDEKLGIDYIEQGAYIMHEDANKTPVNESKQVIGSASAAMTSSSIMTQSLTDSSTINDLEEDSTNSQIQMSSISRPANYSVTTAGGATTTTEESEALTVVSSPLDSSPHTPRNSSNKQREYATAGSTPSSTDQAPKSSQSSSQSGNNSGTSSSKTTPPRQSSKESTSPSVPMPGDRRSNDELSYEEYVRALQQKIVQISTTARGDSLEARKQRRKSSKGEATSGGSGLIAPNQQQHQTTVIEPATETNIRYDTKDQGPSAPKSQNTGTTTMGSTSPVITDRTKAAGGGIAAQPQVQKVPEIPTLTSKLEEITKERTKQKDLIHDLVMDKLQSKKQLNAEKRLHRSRQRSILTSGLGGTGSGGAICGYSSGSSLSPTPKLAAAATTTDTNCTNQAHYHVSTAANSTSPSARTAAATQRFLSNSSSFKENTPLPSSYVSTYGMEALSPTRANAYKQRPFSEHLEGDQFKAFEERYKINKTPSFSNVKGSQRTTVSQTSSSEITTPIPPLRQNKGRNGVATADAESLTRDSNFSTSTENLRSEARARARLKSNSELGLSPEEKMQLLRKRIQADYNCNNSKQVDMRPDAASYERQTSLRESKMSTSKSVNDLAYLSNSQKQNVQQIGSGTISHQTPTVRADFTSDPNILMSATSQQQQGAKPLSKNSSRRAKDPERRKSLIQSLTNFFHMGQGGSSSSKENKHHKDHAASEGNSAQSEHPGTTGGGANTVSGSHGGSNSSAIDGVLSRFRISPKSKDKSKSCTELRSSYIGQKDDYSYHGSGYSSPARRLRTSSVSMAALSSYEAPKKLHSSQDALTHSQHLSHSTYYSQSQLNTRPNNNHNGSNYHQQRIQGSIGSNGSGSHHHHHQQQHYHSQHQQHPSSTKHQLYTNNRKDMRSTHNSPPTKKSSSSSAILAFSSSSPQLCVVHKSQSMTNTSSSNAVAAPAYDDQTPPPIPPLPLNYQRSDDESYTTETRDQKKQRAISKAVRQAELKRLRIAQEIQREQEEIEVQLKELETRGVLIEKALRGEEQTLENLESTNNVGSNDEKLLKELLEIWRNITQLKKRDEELGIRQQELQLEHRHAQLKEELNMRLSCNKLDKSSADVAAEGAILNEMLEIVAKRAALRPSSSTLDLATTSELLRGGSGGGATSGAEVASGSGSSKIHLSSSSHGQSNDNEESNI</sequence>
<evidence type="ECO:0000256" key="16">
    <source>
        <dbReference type="PROSITE-ProRule" id="PRU00125"/>
    </source>
</evidence>
<feature type="region of interest" description="Disordered" evidence="18">
    <location>
        <begin position="724"/>
        <end position="785"/>
    </location>
</feature>
<evidence type="ECO:0000256" key="7">
    <source>
        <dbReference type="ARBA" id="ARBA00022723"/>
    </source>
</evidence>
<dbReference type="SUPFAM" id="SSF47576">
    <property type="entry name" value="Calponin-homology domain, CH-domain"/>
    <property type="match status" value="1"/>
</dbReference>
<dbReference type="InterPro" id="IPR001781">
    <property type="entry name" value="Znf_LIM"/>
</dbReference>
<dbReference type="PANTHER" id="PTHR23167">
    <property type="entry name" value="CALPONIN HOMOLOGY DOMAIN-CONTAINING PROTEIN DDB_G0272472-RELATED"/>
    <property type="match status" value="1"/>
</dbReference>
<feature type="compositionally biased region" description="Acidic residues" evidence="18">
    <location>
        <begin position="980"/>
        <end position="1005"/>
    </location>
</feature>
<evidence type="ECO:0000256" key="17">
    <source>
        <dbReference type="SAM" id="Coils"/>
    </source>
</evidence>
<dbReference type="Proteomes" id="UP000095300">
    <property type="component" value="Unassembled WGS sequence"/>
</dbReference>
<comment type="subcellular location">
    <subcellularLocation>
        <location evidence="2">Cytoplasm</location>
    </subcellularLocation>
</comment>
<evidence type="ECO:0000256" key="5">
    <source>
        <dbReference type="ARBA" id="ARBA00022490"/>
    </source>
</evidence>
<feature type="domain" description="BMERB" evidence="21">
    <location>
        <begin position="2889"/>
        <end position="3047"/>
    </location>
</feature>
<feature type="compositionally biased region" description="Polar residues" evidence="18">
    <location>
        <begin position="2522"/>
        <end position="2539"/>
    </location>
</feature>
<dbReference type="Pfam" id="PF00307">
    <property type="entry name" value="CH"/>
    <property type="match status" value="1"/>
</dbReference>
<evidence type="ECO:0000256" key="15">
    <source>
        <dbReference type="ARBA" id="ARBA00049522"/>
    </source>
</evidence>
<dbReference type="OrthoDB" id="20799at2759"/>
<dbReference type="FunFam" id="2.10.110.10:FF:000118">
    <property type="entry name" value="protein-methionine sulfoxide oxidase Mical isoform X4"/>
    <property type="match status" value="1"/>
</dbReference>
<keyword evidence="13 16" id="KW-0440">LIM domain</keyword>
<feature type="coiled-coil region" evidence="17">
    <location>
        <begin position="2888"/>
        <end position="2919"/>
    </location>
</feature>
<keyword evidence="9 16" id="KW-0862">Zinc</keyword>
<feature type="compositionally biased region" description="Polar residues" evidence="18">
    <location>
        <begin position="2029"/>
        <end position="2040"/>
    </location>
</feature>
<evidence type="ECO:0000256" key="2">
    <source>
        <dbReference type="ARBA" id="ARBA00004496"/>
    </source>
</evidence>
<dbReference type="Gene3D" id="1.10.418.10">
    <property type="entry name" value="Calponin-like domain"/>
    <property type="match status" value="1"/>
</dbReference>
<evidence type="ECO:0000256" key="3">
    <source>
        <dbReference type="ARBA" id="ARBA00008223"/>
    </source>
</evidence>
<dbReference type="InterPro" id="IPR022735">
    <property type="entry name" value="bMERB_dom"/>
</dbReference>
<feature type="compositionally biased region" description="Low complexity" evidence="18">
    <location>
        <begin position="2779"/>
        <end position="2788"/>
    </location>
</feature>
<feature type="region of interest" description="Disordered" evidence="18">
    <location>
        <begin position="1641"/>
        <end position="1672"/>
    </location>
</feature>